<dbReference type="InterPro" id="IPR032675">
    <property type="entry name" value="LRR_dom_sf"/>
</dbReference>
<evidence type="ECO:0000313" key="3">
    <source>
        <dbReference type="Proteomes" id="UP001165065"/>
    </source>
</evidence>
<organism evidence="2 3">
    <name type="scientific">Triparma columacea</name>
    <dbReference type="NCBI Taxonomy" id="722753"/>
    <lineage>
        <taxon>Eukaryota</taxon>
        <taxon>Sar</taxon>
        <taxon>Stramenopiles</taxon>
        <taxon>Ochrophyta</taxon>
        <taxon>Bolidophyceae</taxon>
        <taxon>Parmales</taxon>
        <taxon>Triparmaceae</taxon>
        <taxon>Triparma</taxon>
    </lineage>
</organism>
<comment type="caution">
    <text evidence="2">The sequence shown here is derived from an EMBL/GenBank/DDBJ whole genome shotgun (WGS) entry which is preliminary data.</text>
</comment>
<feature type="region of interest" description="Disordered" evidence="1">
    <location>
        <begin position="1"/>
        <end position="27"/>
    </location>
</feature>
<dbReference type="EMBL" id="BRYA01000231">
    <property type="protein sequence ID" value="GMI44880.1"/>
    <property type="molecule type" value="Genomic_DNA"/>
</dbReference>
<sequence>MVETRRSRSLKRRISNLGKNTTEHRDNEEIARETTFTSTTIASTDVLDVLDSASVGGPSSAFSFSTIKISRNAMDSISQGVVSVNHGRRRRKKSYEDDDCFEDEQNQTRTINKGGRQQVFFGGQEQYHGGGGGDIPPPPPTLNHLGSPTPLFHSLEKRTPGTSLKSSLTPMFLEVGNLRKVWGGGRGRKKKSYSKRTPRRQAWSPVGGEEEGEEEEIVERRGGGGRNGGEKGGNGGEGRVSVYLDTDDKEEEEGSVRRSLLPGCETELLKNGGRRRGRIVEDVLEGLPDGVLAYILYGGFLDTLEVGRTLSLVCKRILGLGYAVKRLDLHGLKVGGRMGGIVRRYPNVEEVNLHDSRGLGEEEVRVMAEGWKGSMRIINLKGTGVGNRECKVIGEMKELREINLGKTRIQDTGLIGDQGIMDIAKGCRELRCIDISFCKSITSLSLSTLSLHSPHLSHLLCSYCNLTDTGCEVIGEMGSLKVVDVRGNKEITDDGVIALAGGQVLNMWEGLDSTGAKGRMRERWECGLEVVDVSFLPRVTEAGLGGLLDRGGGIVICKADDCDGVDWKGDRGRRVRTVIEGRGGVLERKGERVVRVWGGGEGEWINDGGGGEGDD</sequence>
<evidence type="ECO:0000313" key="2">
    <source>
        <dbReference type="EMBL" id="GMI44880.1"/>
    </source>
</evidence>
<feature type="compositionally biased region" description="Gly residues" evidence="1">
    <location>
        <begin position="224"/>
        <end position="238"/>
    </location>
</feature>
<name>A0A9W7GJ86_9STRA</name>
<reference evidence="3" key="1">
    <citation type="journal article" date="2023" name="Commun. Biol.">
        <title>Genome analysis of Parmales, the sister group of diatoms, reveals the evolutionary specialization of diatoms from phago-mixotrophs to photoautotrophs.</title>
        <authorList>
            <person name="Ban H."/>
            <person name="Sato S."/>
            <person name="Yoshikawa S."/>
            <person name="Yamada K."/>
            <person name="Nakamura Y."/>
            <person name="Ichinomiya M."/>
            <person name="Sato N."/>
            <person name="Blanc-Mathieu R."/>
            <person name="Endo H."/>
            <person name="Kuwata A."/>
            <person name="Ogata H."/>
        </authorList>
    </citation>
    <scope>NUCLEOTIDE SEQUENCE [LARGE SCALE GENOMIC DNA]</scope>
</reference>
<dbReference type="InterPro" id="IPR006553">
    <property type="entry name" value="Leu-rich_rpt_Cys-con_subtyp"/>
</dbReference>
<dbReference type="GO" id="GO:0019005">
    <property type="term" value="C:SCF ubiquitin ligase complex"/>
    <property type="evidence" value="ECO:0007669"/>
    <property type="project" value="TreeGrafter"/>
</dbReference>
<dbReference type="Proteomes" id="UP001165065">
    <property type="component" value="Unassembled WGS sequence"/>
</dbReference>
<dbReference type="GO" id="GO:0031146">
    <property type="term" value="P:SCF-dependent proteasomal ubiquitin-dependent protein catabolic process"/>
    <property type="evidence" value="ECO:0007669"/>
    <property type="project" value="TreeGrafter"/>
</dbReference>
<feature type="region of interest" description="Disordered" evidence="1">
    <location>
        <begin position="122"/>
        <end position="166"/>
    </location>
</feature>
<dbReference type="Pfam" id="PF13516">
    <property type="entry name" value="LRR_6"/>
    <property type="match status" value="1"/>
</dbReference>
<proteinExistence type="predicted"/>
<gene>
    <name evidence="2" type="ORF">TrCOL_g3145</name>
</gene>
<feature type="compositionally biased region" description="Basic residues" evidence="1">
    <location>
        <begin position="186"/>
        <end position="199"/>
    </location>
</feature>
<dbReference type="InterPro" id="IPR001611">
    <property type="entry name" value="Leu-rich_rpt"/>
</dbReference>
<keyword evidence="3" id="KW-1185">Reference proteome</keyword>
<accession>A0A9W7GJ86</accession>
<dbReference type="OrthoDB" id="423607at2759"/>
<feature type="compositionally biased region" description="Acidic residues" evidence="1">
    <location>
        <begin position="208"/>
        <end position="217"/>
    </location>
</feature>
<dbReference type="SMART" id="SM00367">
    <property type="entry name" value="LRR_CC"/>
    <property type="match status" value="3"/>
</dbReference>
<feature type="region of interest" description="Disordered" evidence="1">
    <location>
        <begin position="84"/>
        <end position="104"/>
    </location>
</feature>
<feature type="region of interest" description="Disordered" evidence="1">
    <location>
        <begin position="184"/>
        <end position="241"/>
    </location>
</feature>
<dbReference type="Gene3D" id="3.80.10.10">
    <property type="entry name" value="Ribonuclease Inhibitor"/>
    <property type="match status" value="1"/>
</dbReference>
<evidence type="ECO:0000256" key="1">
    <source>
        <dbReference type="SAM" id="MobiDB-lite"/>
    </source>
</evidence>
<dbReference type="AlphaFoldDB" id="A0A9W7GJ86"/>
<dbReference type="SUPFAM" id="SSF52047">
    <property type="entry name" value="RNI-like"/>
    <property type="match status" value="1"/>
</dbReference>
<dbReference type="PANTHER" id="PTHR13318">
    <property type="entry name" value="PARTNER OF PAIRED, ISOFORM B-RELATED"/>
    <property type="match status" value="1"/>
</dbReference>
<protein>
    <submittedName>
        <fullName evidence="2">Uncharacterized protein</fullName>
    </submittedName>
</protein>